<keyword evidence="4" id="KW-1185">Reference proteome</keyword>
<evidence type="ECO:0000256" key="2">
    <source>
        <dbReference type="SAM" id="MobiDB-lite"/>
    </source>
</evidence>
<reference evidence="3 4" key="1">
    <citation type="submission" date="2020-08" db="EMBL/GenBank/DDBJ databases">
        <authorList>
            <person name="Newling K."/>
            <person name="Davey J."/>
            <person name="Forrester S."/>
        </authorList>
    </citation>
    <scope>NUCLEOTIDE SEQUENCE [LARGE SCALE GENOMIC DNA]</scope>
    <source>
        <strain evidence="4">Crithidia deanei Carvalho (ATCC PRA-265)</strain>
    </source>
</reference>
<evidence type="ECO:0000313" key="4">
    <source>
        <dbReference type="Proteomes" id="UP000515908"/>
    </source>
</evidence>
<evidence type="ECO:0000313" key="3">
    <source>
        <dbReference type="EMBL" id="CAD2216741.1"/>
    </source>
</evidence>
<feature type="coiled-coil region" evidence="1">
    <location>
        <begin position="15"/>
        <end position="102"/>
    </location>
</feature>
<sequence length="831" mass="95841">MLLRENTLLASEVSLGNTKKHIVELLREVDKLKQSVAIYENDLERLTRQNDHTKEQHRQVREQLNQLTSEHEIKVAGMEKEIQNLAVENKDMQLQLFRLRKQVSGGKAKILKDGYRQMKKTKMGMMTSLFSEGDERVGLLILHSQIESRLNEVLDTYDNEYVLTNEALRGDLKRKMGSTVIVLLEEIHLCEQSYRRLVPPKPAIESNNTSNNKEAEEEVDETDGFVAVMFNEKIYENMMSRQVIKDKMESAEKALSEEAKGFHIAQSEGEGQPRQRLMSLSSEPDFTAKNKLISNADTGKSSPTTPAAKTEQKKMLGELAAEKKKEWIKNIFGTDEKSKFLSVGSKDLVVSLFPKEHIPSDLLVDRLVRNPMRDISSKKFMAGVDVFAGRDPAQQRLLCSVNHIDPSEAIHLPENTNFVKVKYKSSIEDNKEQNGKKLAATLEMSKSEFGNSLNKKKMMENVQDWGGKTNFVEERTEEDAAAKELLNVKENLRIFKELAQIRSNEAKASNQKAGGVSSTTATTVAFQRLDPMSPNRAPEWTLYQNLFGAYRTLTPRMMEVTTIDHILLRACERHFTRLENRYEFCNQEANTRATNYQMCLTLAERYFREAYYLTDFQESIVDELEERYCYPELVAKTYYELLCYMDAMAPTDSLMSLYLSVIRGFFPPTYIHYICFMLFNLSYSWPTANPVEEVNRDDALTVLRYLYRNSDNVVHVNIHDIMKDFDMATRSSTVTFVAMRQFLANSILHLEESMILYFHGMFRNFCDVENLDEVPYEIYADVLAKQWQVKMEKKIYVRFLLTGLGFNKNPLLSVKDLVWVASSSWCSQLWM</sequence>
<proteinExistence type="predicted"/>
<evidence type="ECO:0000256" key="1">
    <source>
        <dbReference type="SAM" id="Coils"/>
    </source>
</evidence>
<dbReference type="VEuPathDB" id="TriTrypDB:ADEAN_000421400"/>
<dbReference type="AlphaFoldDB" id="A0A7G2CCJ7"/>
<dbReference type="EMBL" id="LR877151">
    <property type="protein sequence ID" value="CAD2216741.1"/>
    <property type="molecule type" value="Genomic_DNA"/>
</dbReference>
<dbReference type="OrthoDB" id="272480at2759"/>
<dbReference type="Proteomes" id="UP000515908">
    <property type="component" value="Chromosome 07"/>
</dbReference>
<feature type="region of interest" description="Disordered" evidence="2">
    <location>
        <begin position="200"/>
        <end position="220"/>
    </location>
</feature>
<name>A0A7G2CCJ7_9TRYP</name>
<gene>
    <name evidence="3" type="ORF">ADEAN_000421400</name>
</gene>
<protein>
    <submittedName>
        <fullName evidence="3">Uncharacterized protein</fullName>
    </submittedName>
</protein>
<organism evidence="3 4">
    <name type="scientific">Angomonas deanei</name>
    <dbReference type="NCBI Taxonomy" id="59799"/>
    <lineage>
        <taxon>Eukaryota</taxon>
        <taxon>Discoba</taxon>
        <taxon>Euglenozoa</taxon>
        <taxon>Kinetoplastea</taxon>
        <taxon>Metakinetoplastina</taxon>
        <taxon>Trypanosomatida</taxon>
        <taxon>Trypanosomatidae</taxon>
        <taxon>Strigomonadinae</taxon>
        <taxon>Angomonas</taxon>
    </lineage>
</organism>
<keyword evidence="1" id="KW-0175">Coiled coil</keyword>
<accession>A0A7G2CCJ7</accession>